<dbReference type="InterPro" id="IPR025948">
    <property type="entry name" value="HTH-like_dom"/>
</dbReference>
<dbReference type="Proteomes" id="UP000249828">
    <property type="component" value="Unassembled WGS sequence"/>
</dbReference>
<dbReference type="Pfam" id="PF13276">
    <property type="entry name" value="HTH_21"/>
    <property type="match status" value="1"/>
</dbReference>
<accession>A0A2W4BVK3</accession>
<feature type="domain" description="Integrase catalytic" evidence="2">
    <location>
        <begin position="86"/>
        <end position="258"/>
    </location>
</feature>
<comment type="caution">
    <text evidence="3">The sequence shown here is derived from an EMBL/GenBank/DDBJ whole genome shotgun (WGS) entry which is preliminary data.</text>
</comment>
<name>A0A2W4BVK3_9ENTE</name>
<dbReference type="GO" id="GO:0015074">
    <property type="term" value="P:DNA integration"/>
    <property type="evidence" value="ECO:0007669"/>
    <property type="project" value="InterPro"/>
</dbReference>
<reference evidence="3 4" key="1">
    <citation type="submission" date="2017-11" db="EMBL/GenBank/DDBJ databases">
        <title>Draft genome sequence of Enterococcus plantarum TRW2 strain isolated from lettuce.</title>
        <authorList>
            <person name="Kim E.B."/>
            <person name="Marco M.L."/>
            <person name="Williams T.R."/>
            <person name="You I.H."/>
        </authorList>
    </citation>
    <scope>NUCLEOTIDE SEQUENCE [LARGE SCALE GENOMIC DNA]</scope>
    <source>
        <strain evidence="3 4">TRW2</strain>
    </source>
</reference>
<dbReference type="GO" id="GO:0003676">
    <property type="term" value="F:nucleic acid binding"/>
    <property type="evidence" value="ECO:0007669"/>
    <property type="project" value="InterPro"/>
</dbReference>
<dbReference type="PANTHER" id="PTHR46889">
    <property type="entry name" value="TRANSPOSASE INSF FOR INSERTION SEQUENCE IS3B-RELATED"/>
    <property type="match status" value="1"/>
</dbReference>
<gene>
    <name evidence="3" type="ORF">CI088_01645</name>
</gene>
<keyword evidence="4" id="KW-1185">Reference proteome</keyword>
<dbReference type="InterPro" id="IPR050900">
    <property type="entry name" value="Transposase_IS3/IS150/IS904"/>
</dbReference>
<dbReference type="NCBIfam" id="NF033516">
    <property type="entry name" value="transpos_IS3"/>
    <property type="match status" value="1"/>
</dbReference>
<dbReference type="InterPro" id="IPR048020">
    <property type="entry name" value="Transpos_IS3"/>
</dbReference>
<protein>
    <recommendedName>
        <fullName evidence="2">Integrase catalytic domain-containing protein</fullName>
    </recommendedName>
</protein>
<dbReference type="InterPro" id="IPR012337">
    <property type="entry name" value="RNaseH-like_sf"/>
</dbReference>
<dbReference type="Gene3D" id="3.30.420.10">
    <property type="entry name" value="Ribonuclease H-like superfamily/Ribonuclease H"/>
    <property type="match status" value="1"/>
</dbReference>
<evidence type="ECO:0000313" key="3">
    <source>
        <dbReference type="EMBL" id="PZL77439.1"/>
    </source>
</evidence>
<evidence type="ECO:0000256" key="1">
    <source>
        <dbReference type="ARBA" id="ARBA00002286"/>
    </source>
</evidence>
<dbReference type="InterPro" id="IPR001584">
    <property type="entry name" value="Integrase_cat-core"/>
</dbReference>
<dbReference type="Pfam" id="PF13333">
    <property type="entry name" value="rve_2"/>
    <property type="match status" value="1"/>
</dbReference>
<dbReference type="EMBL" id="PIEU01000005">
    <property type="protein sequence ID" value="PZL77439.1"/>
    <property type="molecule type" value="Genomic_DNA"/>
</dbReference>
<dbReference type="AlphaFoldDB" id="A0A2W4BVK3"/>
<dbReference type="SUPFAM" id="SSF53098">
    <property type="entry name" value="Ribonuclease H-like"/>
    <property type="match status" value="1"/>
</dbReference>
<proteinExistence type="predicted"/>
<dbReference type="Pfam" id="PF00665">
    <property type="entry name" value="rve"/>
    <property type="match status" value="1"/>
</dbReference>
<organism evidence="3 4">
    <name type="scientific">Enterococcus plantarum</name>
    <dbReference type="NCBI Taxonomy" id="1077675"/>
    <lineage>
        <taxon>Bacteria</taxon>
        <taxon>Bacillati</taxon>
        <taxon>Bacillota</taxon>
        <taxon>Bacilli</taxon>
        <taxon>Lactobacillales</taxon>
        <taxon>Enterococcaceae</taxon>
        <taxon>Enterococcus</taxon>
    </lineage>
</organism>
<dbReference type="STRING" id="1077675.BCR22_08175"/>
<comment type="function">
    <text evidence="1">Involved in the transposition of the insertion sequence.</text>
</comment>
<evidence type="ECO:0000259" key="2">
    <source>
        <dbReference type="PROSITE" id="PS50994"/>
    </source>
</evidence>
<dbReference type="PANTHER" id="PTHR46889:SF4">
    <property type="entry name" value="TRANSPOSASE INSO FOR INSERTION SEQUENCE ELEMENT IS911B-RELATED"/>
    <property type="match status" value="1"/>
</dbReference>
<sequence length="262" mass="31390">MSEEKMTHIEKLIQTIFEENDRNYGYRRIKLALVNMGYQINHKKIRRIMKKYNLVCISFTRRSRRYRSYKGLVGTLAKNKVNRRFFSTMPKQKIFTDISEFHYTERNSEGIKLKRKAYLSPFLDGFNGEIIAYQFQQKPTLDCVLIPLKTAIKESKKTNFRTTIHSDQGWHYQNQQYVRQLKQSKLYQSMSRKGNCLDNALMENFFGLMKQEMYYGRSFSSFEELKRAVTNYIDYYNNHRIKAKLTGMSPVQYRIHTSRMTS</sequence>
<dbReference type="PROSITE" id="PS50994">
    <property type="entry name" value="INTEGRASE"/>
    <property type="match status" value="1"/>
</dbReference>
<evidence type="ECO:0000313" key="4">
    <source>
        <dbReference type="Proteomes" id="UP000249828"/>
    </source>
</evidence>
<dbReference type="InterPro" id="IPR036397">
    <property type="entry name" value="RNaseH_sf"/>
</dbReference>